<dbReference type="SUPFAM" id="SSF52151">
    <property type="entry name" value="FabD/lysophospholipase-like"/>
    <property type="match status" value="1"/>
</dbReference>
<feature type="domain" description="PLA2c" evidence="4">
    <location>
        <begin position="1"/>
        <end position="511"/>
    </location>
</feature>
<reference evidence="5" key="2">
    <citation type="submission" date="2025-09" db="UniProtKB">
        <authorList>
            <consortium name="Ensembl"/>
        </authorList>
    </citation>
    <scope>IDENTIFICATION</scope>
</reference>
<dbReference type="Pfam" id="PF01735">
    <property type="entry name" value="PLA2_B"/>
    <property type="match status" value="1"/>
</dbReference>
<dbReference type="InterPro" id="IPR016035">
    <property type="entry name" value="Acyl_Trfase/lysoPLipase"/>
</dbReference>
<accession>A0A8D0E5G0</accession>
<keyword evidence="1 3" id="KW-0378">Hydrolase</keyword>
<name>A0A8D0E5G0_SALMN</name>
<dbReference type="InterPro" id="IPR002642">
    <property type="entry name" value="LysoPLipase_cat_dom"/>
</dbReference>
<dbReference type="GO" id="GO:0047498">
    <property type="term" value="F:calcium-dependent phospholipase A2 activity"/>
    <property type="evidence" value="ECO:0007669"/>
    <property type="project" value="TreeGrafter"/>
</dbReference>
<sequence>MIAFYGTLVELKKCNLLDCVTYLGGVSGSTWCMSNLYRHENWTEKVEFLEQNQREKLIYGSWDISKAEDAVLEAARDEDYSLTDFWAYVVVYSMLTEIDQSTLSDQQRSLETGKNPYPIYAAVDKRRYSGQLPGSWFEFSPHEVGAPGVGGAPTIGGYVDVEHFGSAFRNGQLIEEKKKKTICYLQGLWGSALASEKEILKTIIDFFRNLLKLGKEKHSSSAVEKHWSFHLLSELYEYVLELRLCASASLTSSAITFFDAIENTLKNHRSTKSYKTVREIRQVWSTADAKTQVKACLRLWEVFSNDSQKMKVTQTPSFDFLGVGDWFIFICKTTYCILTWTWGSTRNFLCLCEGIKIPELKREDVVSLIDAGLAINTAYPLILHPGRNVKLILSFDFSSGDPFETLKRAVEYCKINGIKFPMIDDAIAQDVDKPSDCYVFRGDGLTVMHFPLLNKGNCQDKIAEYRKMFQTFKLSYTGEEIDTLLSLAKKNVTNVQKKIVDEIKRTVGSSS</sequence>
<evidence type="ECO:0000256" key="1">
    <source>
        <dbReference type="ARBA" id="ARBA00022801"/>
    </source>
</evidence>
<evidence type="ECO:0000313" key="5">
    <source>
        <dbReference type="Ensembl" id="ENSSMRP00000026511.1"/>
    </source>
</evidence>
<dbReference type="PANTHER" id="PTHR10728:SF39">
    <property type="entry name" value="CYTOSOLIC PHOSPHOLIPASE A2 GAMMA"/>
    <property type="match status" value="1"/>
</dbReference>
<reference evidence="5" key="1">
    <citation type="submission" date="2025-08" db="UniProtKB">
        <authorList>
            <consortium name="Ensembl"/>
        </authorList>
    </citation>
    <scope>IDENTIFICATION</scope>
</reference>
<dbReference type="GO" id="GO:0005829">
    <property type="term" value="C:cytosol"/>
    <property type="evidence" value="ECO:0007669"/>
    <property type="project" value="TreeGrafter"/>
</dbReference>
<dbReference type="PROSITE" id="PS51210">
    <property type="entry name" value="PLA2C"/>
    <property type="match status" value="1"/>
</dbReference>
<protein>
    <recommendedName>
        <fullName evidence="4">PLA2c domain-containing protein</fullName>
    </recommendedName>
</protein>
<dbReference type="OMA" id="SRICEHE"/>
<dbReference type="GO" id="GO:0005654">
    <property type="term" value="C:nucleoplasm"/>
    <property type="evidence" value="ECO:0007669"/>
    <property type="project" value="TreeGrafter"/>
</dbReference>
<keyword evidence="3" id="KW-0442">Lipid degradation</keyword>
<dbReference type="Ensembl" id="ENSSMRT00000030990.1">
    <property type="protein sequence ID" value="ENSSMRP00000026511.1"/>
    <property type="gene ID" value="ENSSMRG00000020487.1"/>
</dbReference>
<keyword evidence="2 3" id="KW-0443">Lipid metabolism</keyword>
<evidence type="ECO:0000256" key="2">
    <source>
        <dbReference type="ARBA" id="ARBA00023098"/>
    </source>
</evidence>
<dbReference type="GO" id="GO:0005544">
    <property type="term" value="F:calcium-dependent phospholipid binding"/>
    <property type="evidence" value="ECO:0007669"/>
    <property type="project" value="TreeGrafter"/>
</dbReference>
<dbReference type="AlphaFoldDB" id="A0A8D0E5G0"/>
<dbReference type="Gene3D" id="3.40.1090.10">
    <property type="entry name" value="Cytosolic phospholipase A2 catalytic domain"/>
    <property type="match status" value="1"/>
</dbReference>
<proteinExistence type="predicted"/>
<evidence type="ECO:0000313" key="6">
    <source>
        <dbReference type="Proteomes" id="UP000694421"/>
    </source>
</evidence>
<dbReference type="PANTHER" id="PTHR10728">
    <property type="entry name" value="CYTOSOLIC PHOSPHOLIPASE A2"/>
    <property type="match status" value="1"/>
</dbReference>
<dbReference type="GO" id="GO:0005509">
    <property type="term" value="F:calcium ion binding"/>
    <property type="evidence" value="ECO:0007669"/>
    <property type="project" value="TreeGrafter"/>
</dbReference>
<evidence type="ECO:0000256" key="3">
    <source>
        <dbReference type="PROSITE-ProRule" id="PRU00555"/>
    </source>
</evidence>
<organism evidence="5 6">
    <name type="scientific">Salvator merianae</name>
    <name type="common">Argentine black and white tegu</name>
    <name type="synonym">Tupinambis merianae</name>
    <dbReference type="NCBI Taxonomy" id="96440"/>
    <lineage>
        <taxon>Eukaryota</taxon>
        <taxon>Metazoa</taxon>
        <taxon>Chordata</taxon>
        <taxon>Craniata</taxon>
        <taxon>Vertebrata</taxon>
        <taxon>Euteleostomi</taxon>
        <taxon>Lepidosauria</taxon>
        <taxon>Squamata</taxon>
        <taxon>Bifurcata</taxon>
        <taxon>Unidentata</taxon>
        <taxon>Episquamata</taxon>
        <taxon>Laterata</taxon>
        <taxon>Teiioidea</taxon>
        <taxon>Teiidae</taxon>
        <taxon>Salvator</taxon>
    </lineage>
</organism>
<dbReference type="Proteomes" id="UP000694421">
    <property type="component" value="Unplaced"/>
</dbReference>
<dbReference type="GeneTree" id="ENSGT01030000234606"/>
<keyword evidence="6" id="KW-1185">Reference proteome</keyword>
<evidence type="ECO:0000259" key="4">
    <source>
        <dbReference type="PROSITE" id="PS51210"/>
    </source>
</evidence>
<dbReference type="GO" id="GO:0046475">
    <property type="term" value="P:glycerophospholipid catabolic process"/>
    <property type="evidence" value="ECO:0007669"/>
    <property type="project" value="TreeGrafter"/>
</dbReference>
<dbReference type="GO" id="GO:0005635">
    <property type="term" value="C:nuclear envelope"/>
    <property type="evidence" value="ECO:0007669"/>
    <property type="project" value="TreeGrafter"/>
</dbReference>